<protein>
    <submittedName>
        <fullName evidence="2">Uncharacterized protein</fullName>
    </submittedName>
</protein>
<dbReference type="Proteomes" id="UP000002969">
    <property type="component" value="Unassembled WGS sequence"/>
</dbReference>
<dbReference type="EMBL" id="ACKQ02000004">
    <property type="protein sequence ID" value="EFK36831.1"/>
    <property type="molecule type" value="Genomic_DNA"/>
</dbReference>
<gene>
    <name evidence="2" type="ORF">HMPREF0204_11388</name>
</gene>
<reference evidence="2" key="1">
    <citation type="submission" date="2010-06" db="EMBL/GenBank/DDBJ databases">
        <authorList>
            <person name="Muzny D."/>
            <person name="Qin X."/>
            <person name="Buhay C."/>
            <person name="Dugan-Rocha S."/>
            <person name="Ding Y."/>
            <person name="Chen G."/>
            <person name="Hawes A."/>
            <person name="Holder M."/>
            <person name="Jhangiani S."/>
            <person name="Johnson A."/>
            <person name="Khan Z."/>
            <person name="Li Z."/>
            <person name="Liu W."/>
            <person name="Liu X."/>
            <person name="Perez L."/>
            <person name="Shen H."/>
            <person name="Wang Q."/>
            <person name="Watt J."/>
            <person name="Xi L."/>
            <person name="Xin Y."/>
            <person name="Zhou J."/>
            <person name="Deng J."/>
            <person name="Jiang H."/>
            <person name="Liu Y."/>
            <person name="Qu J."/>
            <person name="Song X.-Z."/>
            <person name="Zhang L."/>
            <person name="Villasana D."/>
            <person name="Johnson A."/>
            <person name="Liu J."/>
            <person name="Liyanage D."/>
            <person name="Lorensuhewa L."/>
            <person name="Robinson T."/>
            <person name="Song A."/>
            <person name="Song B.-B."/>
            <person name="Dinh H."/>
            <person name="Thornton R."/>
            <person name="Coyle M."/>
            <person name="Francisco L."/>
            <person name="Jackson L."/>
            <person name="Javaid M."/>
            <person name="Korchina V."/>
            <person name="Kovar C."/>
            <person name="Mata R."/>
            <person name="Mathew T."/>
            <person name="Ngo R."/>
            <person name="Nguyen L."/>
            <person name="Nguyen N."/>
            <person name="Okwuonu G."/>
            <person name="Ongeri F."/>
            <person name="Pham C."/>
            <person name="Simmons D."/>
            <person name="Wilczek-Boney K."/>
            <person name="Hale W."/>
            <person name="Jakkamsetti A."/>
            <person name="Pham P."/>
            <person name="Ruth R."/>
            <person name="San Lucas F."/>
            <person name="Warren J."/>
            <person name="Zhang J."/>
            <person name="Zhao Z."/>
            <person name="Zhou C."/>
            <person name="Zhu D."/>
            <person name="Lee S."/>
            <person name="Bess C."/>
            <person name="Blankenburg K."/>
            <person name="Forbes L."/>
            <person name="Fu Q."/>
            <person name="Gubbala S."/>
            <person name="Hirani K."/>
            <person name="Jayaseelan J.C."/>
            <person name="Lara F."/>
            <person name="Munidasa M."/>
            <person name="Palculict T."/>
            <person name="Patil S."/>
            <person name="Pu L.-L."/>
            <person name="Saada N."/>
            <person name="Tang L."/>
            <person name="Weissenberger G."/>
            <person name="Zhu Y."/>
            <person name="Hemphill L."/>
            <person name="Shang Y."/>
            <person name="Youmans B."/>
            <person name="Ayvaz T."/>
            <person name="Ross M."/>
            <person name="Santibanez J."/>
            <person name="Aqrawi P."/>
            <person name="Gross S."/>
            <person name="Joshi V."/>
            <person name="Fowler G."/>
            <person name="Nazareth L."/>
            <person name="Reid J."/>
            <person name="Worley K."/>
            <person name="Petrosino J."/>
            <person name="Highlander S."/>
            <person name="Gibbs R."/>
        </authorList>
    </citation>
    <scope>NUCLEOTIDE SEQUENCE [LARGE SCALE GENOMIC DNA]</scope>
    <source>
        <strain evidence="2">ATCC 35910</strain>
    </source>
</reference>
<name>A0ABN0AUM1_CHRGE</name>
<proteinExistence type="predicted"/>
<evidence type="ECO:0000313" key="3">
    <source>
        <dbReference type="Proteomes" id="UP000002969"/>
    </source>
</evidence>
<comment type="caution">
    <text evidence="2">The sequence shown here is derived from an EMBL/GenBank/DDBJ whole genome shotgun (WGS) entry which is preliminary data.</text>
</comment>
<sequence length="45" mass="5641">MTRKQIENKIKKNEQKIKHLNQENRNLYLESLLISDKDHMERRLY</sequence>
<evidence type="ECO:0000313" key="2">
    <source>
        <dbReference type="EMBL" id="EFK36831.1"/>
    </source>
</evidence>
<evidence type="ECO:0000256" key="1">
    <source>
        <dbReference type="SAM" id="Coils"/>
    </source>
</evidence>
<keyword evidence="1" id="KW-0175">Coiled coil</keyword>
<accession>A0ABN0AUM1</accession>
<organism evidence="2 3">
    <name type="scientific">Chryseobacterium gleum ATCC 35910</name>
    <dbReference type="NCBI Taxonomy" id="525257"/>
    <lineage>
        <taxon>Bacteria</taxon>
        <taxon>Pseudomonadati</taxon>
        <taxon>Bacteroidota</taxon>
        <taxon>Flavobacteriia</taxon>
        <taxon>Flavobacteriales</taxon>
        <taxon>Weeksellaceae</taxon>
        <taxon>Chryseobacterium group</taxon>
        <taxon>Chryseobacterium</taxon>
    </lineage>
</organism>
<feature type="coiled-coil region" evidence="1">
    <location>
        <begin position="3"/>
        <end position="30"/>
    </location>
</feature>
<keyword evidence="3" id="KW-1185">Reference proteome</keyword>